<dbReference type="PANTHER" id="PTHR37819">
    <property type="entry name" value="PROTEIN PSIE"/>
    <property type="match status" value="1"/>
</dbReference>
<dbReference type="GO" id="GO:0005886">
    <property type="term" value="C:plasma membrane"/>
    <property type="evidence" value="ECO:0007669"/>
    <property type="project" value="UniProtKB-SubCell"/>
</dbReference>
<feature type="transmembrane region" description="Helical" evidence="8">
    <location>
        <begin position="102"/>
        <end position="121"/>
    </location>
</feature>
<comment type="similarity">
    <text evidence="2">Belongs to the PsiE family.</text>
</comment>
<dbReference type="PIRSF" id="PIRSF029598">
    <property type="entry name" value="PsiE"/>
    <property type="match status" value="1"/>
</dbReference>
<evidence type="ECO:0000256" key="4">
    <source>
        <dbReference type="ARBA" id="ARBA00022475"/>
    </source>
</evidence>
<dbReference type="Proteomes" id="UP000305674">
    <property type="component" value="Unassembled WGS sequence"/>
</dbReference>
<feature type="transmembrane region" description="Helical" evidence="8">
    <location>
        <begin position="45"/>
        <end position="68"/>
    </location>
</feature>
<dbReference type="AlphaFoldDB" id="A0A4U1BK19"/>
<dbReference type="GO" id="GO:0016036">
    <property type="term" value="P:cellular response to phosphate starvation"/>
    <property type="evidence" value="ECO:0007669"/>
    <property type="project" value="InterPro"/>
</dbReference>
<name>A0A4U1BK19_9GAMM</name>
<evidence type="ECO:0000256" key="7">
    <source>
        <dbReference type="ARBA" id="ARBA00023136"/>
    </source>
</evidence>
<accession>A0A4U1BK19</accession>
<evidence type="ECO:0000256" key="8">
    <source>
        <dbReference type="SAM" id="Phobius"/>
    </source>
</evidence>
<dbReference type="PANTHER" id="PTHR37819:SF1">
    <property type="entry name" value="PROTEIN PSIE"/>
    <property type="match status" value="1"/>
</dbReference>
<protein>
    <recommendedName>
        <fullName evidence="3">Protein PsiE</fullName>
    </recommendedName>
</protein>
<comment type="caution">
    <text evidence="9">The sequence shown here is derived from an EMBL/GenBank/DDBJ whole genome shotgun (WGS) entry which is preliminary data.</text>
</comment>
<keyword evidence="7 8" id="KW-0472">Membrane</keyword>
<evidence type="ECO:0000256" key="3">
    <source>
        <dbReference type="ARBA" id="ARBA00021903"/>
    </source>
</evidence>
<feature type="transmembrane region" description="Helical" evidence="8">
    <location>
        <begin position="74"/>
        <end position="90"/>
    </location>
</feature>
<dbReference type="InterPro" id="IPR009315">
    <property type="entry name" value="P_starv_induced_PsiE"/>
</dbReference>
<evidence type="ECO:0000313" key="10">
    <source>
        <dbReference type="Proteomes" id="UP000305674"/>
    </source>
</evidence>
<proteinExistence type="inferred from homology"/>
<dbReference type="OrthoDB" id="9792470at2"/>
<evidence type="ECO:0000256" key="1">
    <source>
        <dbReference type="ARBA" id="ARBA00004429"/>
    </source>
</evidence>
<dbReference type="InterPro" id="IPR020948">
    <property type="entry name" value="P_starv_induced_PsiE-like"/>
</dbReference>
<keyword evidence="5 8" id="KW-0812">Transmembrane</keyword>
<feature type="transmembrane region" description="Helical" evidence="8">
    <location>
        <begin position="12"/>
        <end position="33"/>
    </location>
</feature>
<comment type="subcellular location">
    <subcellularLocation>
        <location evidence="1">Cell inner membrane</location>
        <topology evidence="1">Multi-pass membrane protein</topology>
    </subcellularLocation>
</comment>
<keyword evidence="6 8" id="KW-1133">Transmembrane helix</keyword>
<reference evidence="9 10" key="1">
    <citation type="submission" date="2019-04" db="EMBL/GenBank/DDBJ databases">
        <authorList>
            <person name="Hwang J.C."/>
        </authorList>
    </citation>
    <scope>NUCLEOTIDE SEQUENCE [LARGE SCALE GENOMIC DNA]</scope>
    <source>
        <strain evidence="9 10">IMCC35001</strain>
    </source>
</reference>
<dbReference type="EMBL" id="SWCI01000001">
    <property type="protein sequence ID" value="TKB51535.1"/>
    <property type="molecule type" value="Genomic_DNA"/>
</dbReference>
<evidence type="ECO:0000256" key="5">
    <source>
        <dbReference type="ARBA" id="ARBA00022692"/>
    </source>
</evidence>
<evidence type="ECO:0000313" key="9">
    <source>
        <dbReference type="EMBL" id="TKB51535.1"/>
    </source>
</evidence>
<keyword evidence="10" id="KW-1185">Reference proteome</keyword>
<organism evidence="9 10">
    <name type="scientific">Ferrimonas sediminicola</name>
    <dbReference type="NCBI Taxonomy" id="2569538"/>
    <lineage>
        <taxon>Bacteria</taxon>
        <taxon>Pseudomonadati</taxon>
        <taxon>Pseudomonadota</taxon>
        <taxon>Gammaproteobacteria</taxon>
        <taxon>Alteromonadales</taxon>
        <taxon>Ferrimonadaceae</taxon>
        <taxon>Ferrimonas</taxon>
    </lineage>
</organism>
<dbReference type="Pfam" id="PF06146">
    <property type="entry name" value="PsiE"/>
    <property type="match status" value="1"/>
</dbReference>
<sequence>MHRLYTKFGLPVIGLFEHLILIIITLATLVAIGQEVWLMISNRHVALADLLLLFIYLEVLAMVAVYAAEGQLPVRMPIYIGIVALARYLILDMKAMDDWRVLAVSASALLLAATVVVIKVGQSYFSTESDNGRSAR</sequence>
<keyword evidence="4" id="KW-1003">Cell membrane</keyword>
<gene>
    <name evidence="9" type="ORF">FCL40_02990</name>
</gene>
<evidence type="ECO:0000256" key="2">
    <source>
        <dbReference type="ARBA" id="ARBA00005632"/>
    </source>
</evidence>
<evidence type="ECO:0000256" key="6">
    <source>
        <dbReference type="ARBA" id="ARBA00022989"/>
    </source>
</evidence>